<feature type="non-terminal residue" evidence="2">
    <location>
        <position position="51"/>
    </location>
</feature>
<evidence type="ECO:0000313" key="2">
    <source>
        <dbReference type="EMBL" id="KAK9979255.1"/>
    </source>
</evidence>
<comment type="caution">
    <text evidence="2">The sequence shown here is derived from an EMBL/GenBank/DDBJ whole genome shotgun (WGS) entry which is preliminary data.</text>
</comment>
<accession>A0AAW2B391</accession>
<dbReference type="Proteomes" id="UP001479290">
    <property type="component" value="Unassembled WGS sequence"/>
</dbReference>
<feature type="non-terminal residue" evidence="2">
    <location>
        <position position="1"/>
    </location>
</feature>
<evidence type="ECO:0000313" key="3">
    <source>
        <dbReference type="Proteomes" id="UP001479290"/>
    </source>
</evidence>
<gene>
    <name evidence="2" type="ORF">ABG768_012695</name>
</gene>
<protein>
    <submittedName>
        <fullName evidence="2">Uncharacterized protein</fullName>
    </submittedName>
</protein>
<dbReference type="EMBL" id="JAWDJR010000002">
    <property type="protein sequence ID" value="KAK9979255.1"/>
    <property type="molecule type" value="Genomic_DNA"/>
</dbReference>
<name>A0AAW2B391_CULAL</name>
<proteinExistence type="predicted"/>
<organism evidence="2 3">
    <name type="scientific">Culter alburnus</name>
    <name type="common">Topmouth culter</name>
    <dbReference type="NCBI Taxonomy" id="194366"/>
    <lineage>
        <taxon>Eukaryota</taxon>
        <taxon>Metazoa</taxon>
        <taxon>Chordata</taxon>
        <taxon>Craniata</taxon>
        <taxon>Vertebrata</taxon>
        <taxon>Euteleostomi</taxon>
        <taxon>Actinopterygii</taxon>
        <taxon>Neopterygii</taxon>
        <taxon>Teleostei</taxon>
        <taxon>Ostariophysi</taxon>
        <taxon>Cypriniformes</taxon>
        <taxon>Xenocyprididae</taxon>
        <taxon>Xenocypridinae</taxon>
        <taxon>Culter</taxon>
    </lineage>
</organism>
<feature type="region of interest" description="Disordered" evidence="1">
    <location>
        <begin position="1"/>
        <end position="51"/>
    </location>
</feature>
<keyword evidence="3" id="KW-1185">Reference proteome</keyword>
<dbReference type="AlphaFoldDB" id="A0AAW2B391"/>
<sequence length="51" mass="6048">ERRGEERRGEERRGEERRGEERRGECTAELDVVGTRQQEVRSINKHVPEEA</sequence>
<evidence type="ECO:0000256" key="1">
    <source>
        <dbReference type="SAM" id="MobiDB-lite"/>
    </source>
</evidence>
<reference evidence="2 3" key="1">
    <citation type="submission" date="2024-05" db="EMBL/GenBank/DDBJ databases">
        <title>A high-quality chromosomal-level genome assembly of Topmouth culter (Culter alburnus).</title>
        <authorList>
            <person name="Zhao H."/>
        </authorList>
    </citation>
    <scope>NUCLEOTIDE SEQUENCE [LARGE SCALE GENOMIC DNA]</scope>
    <source>
        <strain evidence="2">CATC2023</strain>
        <tissue evidence="2">Muscle</tissue>
    </source>
</reference>
<feature type="compositionally biased region" description="Basic and acidic residues" evidence="1">
    <location>
        <begin position="1"/>
        <end position="26"/>
    </location>
</feature>